<name>A0A397SES8_9GLOM</name>
<dbReference type="STRING" id="658196.A0A397SES8"/>
<gene>
    <name evidence="1" type="ORF">C1645_880873</name>
</gene>
<comment type="caution">
    <text evidence="1">The sequence shown here is derived from an EMBL/GenBank/DDBJ whole genome shotgun (WGS) entry which is preliminary data.</text>
</comment>
<dbReference type="AlphaFoldDB" id="A0A397SES8"/>
<sequence>NNEIEKQFKEAEKCRSTYKNISNESDIHPQAIYTSRLLNPFTKDLEYIDDSTQCLEYIDNFSDCLDCLIEYKSGND</sequence>
<protein>
    <submittedName>
        <fullName evidence="1">Uncharacterized protein</fullName>
    </submittedName>
</protein>
<keyword evidence="2" id="KW-1185">Reference proteome</keyword>
<organism evidence="1 2">
    <name type="scientific">Glomus cerebriforme</name>
    <dbReference type="NCBI Taxonomy" id="658196"/>
    <lineage>
        <taxon>Eukaryota</taxon>
        <taxon>Fungi</taxon>
        <taxon>Fungi incertae sedis</taxon>
        <taxon>Mucoromycota</taxon>
        <taxon>Glomeromycotina</taxon>
        <taxon>Glomeromycetes</taxon>
        <taxon>Glomerales</taxon>
        <taxon>Glomeraceae</taxon>
        <taxon>Glomus</taxon>
    </lineage>
</organism>
<feature type="non-terminal residue" evidence="1">
    <location>
        <position position="1"/>
    </location>
</feature>
<evidence type="ECO:0000313" key="1">
    <source>
        <dbReference type="EMBL" id="RIA82745.1"/>
    </source>
</evidence>
<accession>A0A397SES8</accession>
<dbReference type="Proteomes" id="UP000265703">
    <property type="component" value="Unassembled WGS sequence"/>
</dbReference>
<dbReference type="EMBL" id="QKYT01000635">
    <property type="protein sequence ID" value="RIA82745.1"/>
    <property type="molecule type" value="Genomic_DNA"/>
</dbReference>
<reference evidence="1 2" key="1">
    <citation type="submission" date="2018-06" db="EMBL/GenBank/DDBJ databases">
        <title>Comparative genomics reveals the genomic features of Rhizophagus irregularis, R. cerebriforme, R. diaphanum and Gigaspora rosea, and their symbiotic lifestyle signature.</title>
        <authorList>
            <person name="Morin E."/>
            <person name="San Clemente H."/>
            <person name="Chen E.C.H."/>
            <person name="De La Providencia I."/>
            <person name="Hainaut M."/>
            <person name="Kuo A."/>
            <person name="Kohler A."/>
            <person name="Murat C."/>
            <person name="Tang N."/>
            <person name="Roy S."/>
            <person name="Loubradou J."/>
            <person name="Henrissat B."/>
            <person name="Grigoriev I.V."/>
            <person name="Corradi N."/>
            <person name="Roux C."/>
            <person name="Martin F.M."/>
        </authorList>
    </citation>
    <scope>NUCLEOTIDE SEQUENCE [LARGE SCALE GENOMIC DNA]</scope>
    <source>
        <strain evidence="1 2">DAOM 227022</strain>
    </source>
</reference>
<evidence type="ECO:0000313" key="2">
    <source>
        <dbReference type="Proteomes" id="UP000265703"/>
    </source>
</evidence>
<proteinExistence type="predicted"/>